<evidence type="ECO:0000259" key="4">
    <source>
        <dbReference type="SMART" id="SM00796"/>
    </source>
</evidence>
<dbReference type="NCBIfam" id="TIGR00370">
    <property type="entry name" value="5-oxoprolinase subunit PxpB"/>
    <property type="match status" value="1"/>
</dbReference>
<dbReference type="SUPFAM" id="SSF50891">
    <property type="entry name" value="Cyclophilin-like"/>
    <property type="match status" value="1"/>
</dbReference>
<dbReference type="Pfam" id="PF02682">
    <property type="entry name" value="CT_C_D"/>
    <property type="match status" value="1"/>
</dbReference>
<dbReference type="Proteomes" id="UP001595805">
    <property type="component" value="Unassembled WGS sequence"/>
</dbReference>
<evidence type="ECO:0000256" key="3">
    <source>
        <dbReference type="ARBA" id="ARBA00022840"/>
    </source>
</evidence>
<keyword evidence="2 5" id="KW-0378">Hydrolase</keyword>
<dbReference type="InterPro" id="IPR010016">
    <property type="entry name" value="PxpB"/>
</dbReference>
<dbReference type="RefSeq" id="WP_377906667.1">
    <property type="nucleotide sequence ID" value="NZ_JBHRZS010000007.1"/>
</dbReference>
<dbReference type="PANTHER" id="PTHR34698">
    <property type="entry name" value="5-OXOPROLINASE SUBUNIT B"/>
    <property type="match status" value="1"/>
</dbReference>
<name>A0ABV8AWT5_9BACT</name>
<accession>A0ABV8AWT5</accession>
<keyword evidence="1" id="KW-0547">Nucleotide-binding</keyword>
<keyword evidence="6" id="KW-1185">Reference proteome</keyword>
<dbReference type="InterPro" id="IPR029000">
    <property type="entry name" value="Cyclophilin-like_dom_sf"/>
</dbReference>
<gene>
    <name evidence="5" type="primary">pxpB</name>
    <name evidence="5" type="ORF">ACFOSV_14125</name>
</gene>
<feature type="domain" description="Carboxyltransferase" evidence="4">
    <location>
        <begin position="3"/>
        <end position="199"/>
    </location>
</feature>
<dbReference type="InterPro" id="IPR003833">
    <property type="entry name" value="CT_C_D"/>
</dbReference>
<evidence type="ECO:0000256" key="1">
    <source>
        <dbReference type="ARBA" id="ARBA00022741"/>
    </source>
</evidence>
<organism evidence="5 6">
    <name type="scientific">Algoriphagus namhaensis</name>
    <dbReference type="NCBI Taxonomy" id="915353"/>
    <lineage>
        <taxon>Bacteria</taxon>
        <taxon>Pseudomonadati</taxon>
        <taxon>Bacteroidota</taxon>
        <taxon>Cytophagia</taxon>
        <taxon>Cytophagales</taxon>
        <taxon>Cyclobacteriaceae</taxon>
        <taxon>Algoriphagus</taxon>
    </lineage>
</organism>
<dbReference type="SMART" id="SM00796">
    <property type="entry name" value="AHS1"/>
    <property type="match status" value="1"/>
</dbReference>
<protein>
    <submittedName>
        <fullName evidence="5">5-oxoprolinase subunit PxpB</fullName>
        <ecNumber evidence="5">3.5.2.9</ecNumber>
    </submittedName>
</protein>
<dbReference type="EMBL" id="JBHRZS010000007">
    <property type="protein sequence ID" value="MFC3881326.1"/>
    <property type="molecule type" value="Genomic_DNA"/>
</dbReference>
<dbReference type="GO" id="GO:0017168">
    <property type="term" value="F:5-oxoprolinase (ATP-hydrolyzing) activity"/>
    <property type="evidence" value="ECO:0007669"/>
    <property type="project" value="UniProtKB-EC"/>
</dbReference>
<proteinExistence type="predicted"/>
<comment type="caution">
    <text evidence="5">The sequence shown here is derived from an EMBL/GenBank/DDBJ whole genome shotgun (WGS) entry which is preliminary data.</text>
</comment>
<evidence type="ECO:0000313" key="6">
    <source>
        <dbReference type="Proteomes" id="UP001595805"/>
    </source>
</evidence>
<dbReference type="PANTHER" id="PTHR34698:SF2">
    <property type="entry name" value="5-OXOPROLINASE SUBUNIT B"/>
    <property type="match status" value="1"/>
</dbReference>
<evidence type="ECO:0000313" key="5">
    <source>
        <dbReference type="EMBL" id="MFC3881326.1"/>
    </source>
</evidence>
<evidence type="ECO:0000256" key="2">
    <source>
        <dbReference type="ARBA" id="ARBA00022801"/>
    </source>
</evidence>
<dbReference type="Gene3D" id="2.40.100.10">
    <property type="entry name" value="Cyclophilin-like"/>
    <property type="match status" value="1"/>
</dbReference>
<reference evidence="6" key="1">
    <citation type="journal article" date="2019" name="Int. J. Syst. Evol. Microbiol.">
        <title>The Global Catalogue of Microorganisms (GCM) 10K type strain sequencing project: providing services to taxonomists for standard genome sequencing and annotation.</title>
        <authorList>
            <consortium name="The Broad Institute Genomics Platform"/>
            <consortium name="The Broad Institute Genome Sequencing Center for Infectious Disease"/>
            <person name="Wu L."/>
            <person name="Ma J."/>
        </authorList>
    </citation>
    <scope>NUCLEOTIDE SEQUENCE [LARGE SCALE GENOMIC DNA]</scope>
    <source>
        <strain evidence="6">CCUG 60523</strain>
    </source>
</reference>
<sequence>MKPKINHISPHLSEILWEEPISDTLLEKRVSLFELIKNELHPEIIDIRTGYNSIVVQWKDKVQRERLEELSGKVGVLNPQEFNTWEIPVCYGGHFGKDLGPFAMSKSMSEEEVIQLHSEQTYRIHFFGFLPGFMYLHGLNRKLSSPRKSVPARSVPAGSIAIGGDQTGIYPSSSPGGWHLIGQTPLLFFQPKNPKPVWANVGDWIRFKSVNEQEFDDLVQNSSPPQAI</sequence>
<keyword evidence="3" id="KW-0067">ATP-binding</keyword>
<dbReference type="EC" id="3.5.2.9" evidence="5"/>